<evidence type="ECO:0000313" key="4">
    <source>
        <dbReference type="Proteomes" id="UP001162156"/>
    </source>
</evidence>
<organism evidence="3 4">
    <name type="scientific">Rhamnusium bicolor</name>
    <dbReference type="NCBI Taxonomy" id="1586634"/>
    <lineage>
        <taxon>Eukaryota</taxon>
        <taxon>Metazoa</taxon>
        <taxon>Ecdysozoa</taxon>
        <taxon>Arthropoda</taxon>
        <taxon>Hexapoda</taxon>
        <taxon>Insecta</taxon>
        <taxon>Pterygota</taxon>
        <taxon>Neoptera</taxon>
        <taxon>Endopterygota</taxon>
        <taxon>Coleoptera</taxon>
        <taxon>Polyphaga</taxon>
        <taxon>Cucujiformia</taxon>
        <taxon>Chrysomeloidea</taxon>
        <taxon>Cerambycidae</taxon>
        <taxon>Lepturinae</taxon>
        <taxon>Rhagiini</taxon>
        <taxon>Rhamnusium</taxon>
    </lineage>
</organism>
<name>A0AAV8ZRA7_9CUCU</name>
<dbReference type="InterPro" id="IPR027417">
    <property type="entry name" value="P-loop_NTPase"/>
</dbReference>
<dbReference type="PANTHER" id="PTHR10513">
    <property type="entry name" value="DEOXYNUCLEOSIDE KINASE"/>
    <property type="match status" value="1"/>
</dbReference>
<dbReference type="InterPro" id="IPR050566">
    <property type="entry name" value="Deoxyribonucleoside_kinase"/>
</dbReference>
<dbReference type="Proteomes" id="UP001162156">
    <property type="component" value="Unassembled WGS sequence"/>
</dbReference>
<sequence>MEGIITTISAQKRPAASPSTSPNKKTNFVGIPPLRELTNVKTPTDRPFRGIETYGEPIEWWRNLEGYNLLDLMYSDIHKWLKVFQSYVQFTRLTVQTTKPKSSTTVQMFERLIQNNSVRKSESRARPEKNGLSLQYLTELHESHERWLMTDDERFNTIPVLVLDANKTLEEIVME</sequence>
<accession>A0AAV8ZRA7</accession>
<feature type="domain" description="Deoxynucleoside kinase" evidence="2">
    <location>
        <begin position="51"/>
        <end position="116"/>
    </location>
</feature>
<feature type="compositionally biased region" description="Polar residues" evidence="1">
    <location>
        <begin position="17"/>
        <end position="26"/>
    </location>
</feature>
<dbReference type="Pfam" id="PF01712">
    <property type="entry name" value="dNK"/>
    <property type="match status" value="2"/>
</dbReference>
<protein>
    <recommendedName>
        <fullName evidence="2">Deoxynucleoside kinase domain-containing protein</fullName>
    </recommendedName>
</protein>
<dbReference type="GO" id="GO:0005739">
    <property type="term" value="C:mitochondrion"/>
    <property type="evidence" value="ECO:0007669"/>
    <property type="project" value="TreeGrafter"/>
</dbReference>
<dbReference type="SUPFAM" id="SSF52540">
    <property type="entry name" value="P-loop containing nucleoside triphosphate hydrolases"/>
    <property type="match status" value="1"/>
</dbReference>
<dbReference type="GO" id="GO:0019136">
    <property type="term" value="F:deoxynucleoside kinase activity"/>
    <property type="evidence" value="ECO:0007669"/>
    <property type="project" value="TreeGrafter"/>
</dbReference>
<feature type="region of interest" description="Disordered" evidence="1">
    <location>
        <begin position="9"/>
        <end position="29"/>
    </location>
</feature>
<dbReference type="EMBL" id="JANEYF010000851">
    <property type="protein sequence ID" value="KAJ8967552.1"/>
    <property type="molecule type" value="Genomic_DNA"/>
</dbReference>
<evidence type="ECO:0000313" key="3">
    <source>
        <dbReference type="EMBL" id="KAJ8967552.1"/>
    </source>
</evidence>
<feature type="domain" description="Deoxynucleoside kinase" evidence="2">
    <location>
        <begin position="120"/>
        <end position="170"/>
    </location>
</feature>
<dbReference type="AlphaFoldDB" id="A0AAV8ZRA7"/>
<comment type="caution">
    <text evidence="3">The sequence shown here is derived from an EMBL/GenBank/DDBJ whole genome shotgun (WGS) entry which is preliminary data.</text>
</comment>
<dbReference type="Gene3D" id="3.40.50.300">
    <property type="entry name" value="P-loop containing nucleotide triphosphate hydrolases"/>
    <property type="match status" value="2"/>
</dbReference>
<evidence type="ECO:0000259" key="2">
    <source>
        <dbReference type="Pfam" id="PF01712"/>
    </source>
</evidence>
<gene>
    <name evidence="3" type="ORF">NQ314_002867</name>
</gene>
<dbReference type="PANTHER" id="PTHR10513:SF38">
    <property type="entry name" value="DEOXYNUCLEOSIDE KINASE-LIKE PROTEIN"/>
    <property type="match status" value="1"/>
</dbReference>
<proteinExistence type="predicted"/>
<reference evidence="3" key="1">
    <citation type="journal article" date="2023" name="Insect Mol. Biol.">
        <title>Genome sequencing provides insights into the evolution of gene families encoding plant cell wall-degrading enzymes in longhorned beetles.</title>
        <authorList>
            <person name="Shin N.R."/>
            <person name="Okamura Y."/>
            <person name="Kirsch R."/>
            <person name="Pauchet Y."/>
        </authorList>
    </citation>
    <scope>NUCLEOTIDE SEQUENCE</scope>
    <source>
        <tissue evidence="3">Midgut</tissue>
    </source>
</reference>
<keyword evidence="4" id="KW-1185">Reference proteome</keyword>
<dbReference type="InterPro" id="IPR031314">
    <property type="entry name" value="DNK_dom"/>
</dbReference>
<evidence type="ECO:0000256" key="1">
    <source>
        <dbReference type="SAM" id="MobiDB-lite"/>
    </source>
</evidence>